<comment type="caution">
    <text evidence="3">The sequence shown here is derived from an EMBL/GenBank/DDBJ whole genome shotgun (WGS) entry which is preliminary data.</text>
</comment>
<dbReference type="SUPFAM" id="SSF89733">
    <property type="entry name" value="L-sulfolactate dehydrogenase-like"/>
    <property type="match status" value="2"/>
</dbReference>
<dbReference type="Proteomes" id="UP001249851">
    <property type="component" value="Unassembled WGS sequence"/>
</dbReference>
<dbReference type="Gene3D" id="1.10.1530.10">
    <property type="match status" value="1"/>
</dbReference>
<dbReference type="AlphaFoldDB" id="A0AAD9QXV7"/>
<proteinExistence type="inferred from homology"/>
<organism evidence="3 4">
    <name type="scientific">Acropora cervicornis</name>
    <name type="common">Staghorn coral</name>
    <dbReference type="NCBI Taxonomy" id="6130"/>
    <lineage>
        <taxon>Eukaryota</taxon>
        <taxon>Metazoa</taxon>
        <taxon>Cnidaria</taxon>
        <taxon>Anthozoa</taxon>
        <taxon>Hexacorallia</taxon>
        <taxon>Scleractinia</taxon>
        <taxon>Astrocoeniina</taxon>
        <taxon>Acroporidae</taxon>
        <taxon>Acropora</taxon>
    </lineage>
</organism>
<evidence type="ECO:0000256" key="1">
    <source>
        <dbReference type="ARBA" id="ARBA00006056"/>
    </source>
</evidence>
<keyword evidence="4" id="KW-1185">Reference proteome</keyword>
<reference evidence="3" key="2">
    <citation type="journal article" date="2023" name="Science">
        <title>Genomic signatures of disease resistance in endangered staghorn corals.</title>
        <authorList>
            <person name="Vollmer S.V."/>
            <person name="Selwyn J.D."/>
            <person name="Despard B.A."/>
            <person name="Roesel C.L."/>
        </authorList>
    </citation>
    <scope>NUCLEOTIDE SEQUENCE</scope>
    <source>
        <strain evidence="3">K2</strain>
    </source>
</reference>
<dbReference type="GO" id="GO:0016491">
    <property type="term" value="F:oxidoreductase activity"/>
    <property type="evidence" value="ECO:0007669"/>
    <property type="project" value="UniProtKB-KW"/>
</dbReference>
<protein>
    <submittedName>
        <fullName evidence="3">Malate dehydrogenase</fullName>
    </submittedName>
</protein>
<dbReference type="EMBL" id="JARQWQ010000009">
    <property type="protein sequence ID" value="KAK2569542.1"/>
    <property type="molecule type" value="Genomic_DNA"/>
</dbReference>
<dbReference type="InterPro" id="IPR003767">
    <property type="entry name" value="Malate/L-lactate_DH-like"/>
</dbReference>
<keyword evidence="2" id="KW-0560">Oxidoreductase</keyword>
<evidence type="ECO:0000313" key="4">
    <source>
        <dbReference type="Proteomes" id="UP001249851"/>
    </source>
</evidence>
<name>A0AAD9QXV7_ACRCE</name>
<dbReference type="PANTHER" id="PTHR11091:SF0">
    <property type="entry name" value="MALATE DEHYDROGENASE"/>
    <property type="match status" value="1"/>
</dbReference>
<accession>A0AAD9QXV7</accession>
<comment type="similarity">
    <text evidence="1">Belongs to the LDH2/MDH2 oxidoreductase family.</text>
</comment>
<dbReference type="InterPro" id="IPR036111">
    <property type="entry name" value="Mal/L-sulfo/L-lacto_DH-like_sf"/>
</dbReference>
<dbReference type="PANTHER" id="PTHR11091">
    <property type="entry name" value="OXIDOREDUCTASE-RELATED"/>
    <property type="match status" value="1"/>
</dbReference>
<reference evidence="3" key="1">
    <citation type="journal article" date="2023" name="G3 (Bethesda)">
        <title>Whole genome assembly and annotation of the endangered Caribbean coral Acropora cervicornis.</title>
        <authorList>
            <person name="Selwyn J.D."/>
            <person name="Vollmer S.V."/>
        </authorList>
    </citation>
    <scope>NUCLEOTIDE SEQUENCE</scope>
    <source>
        <strain evidence="3">K2</strain>
    </source>
</reference>
<evidence type="ECO:0000256" key="2">
    <source>
        <dbReference type="ARBA" id="ARBA00023002"/>
    </source>
</evidence>
<evidence type="ECO:0000313" key="3">
    <source>
        <dbReference type="EMBL" id="KAK2569542.1"/>
    </source>
</evidence>
<dbReference type="Gene3D" id="3.30.1370.60">
    <property type="entry name" value="Hypothetical oxidoreductase yiak, domain 2"/>
    <property type="match status" value="1"/>
</dbReference>
<dbReference type="Pfam" id="PF02615">
    <property type="entry name" value="Ldh_2"/>
    <property type="match status" value="2"/>
</dbReference>
<dbReference type="InterPro" id="IPR043144">
    <property type="entry name" value="Mal/L-sulf/L-lact_DH-like_ah"/>
</dbReference>
<dbReference type="InterPro" id="IPR043143">
    <property type="entry name" value="Mal/L-sulf/L-lact_DH-like_NADP"/>
</dbReference>
<gene>
    <name evidence="3" type="ORF">P5673_005363</name>
</gene>
<sequence length="431" mass="46887">MTRVTRMGLCVCGPRSFRSFSTARRLLDEYKCVAVNEAESFIERCMRSVGTPDQHCRALSQALVAGDVRGHFSHGLNRLEMYVHDIEVGTTALEGKPEIVKETTATALVEGNNLLGPVVANFCNEMAMKKAKDTGVGWVACRGSNHYGIAGWYTMKAGMSFTNTSPLIVPTRARECWFLSTIRNYKKAKNKDVFVTVSVVLHGKMFEEETLMPLDNPNTLIIKPLLSLTAAKCLLSNQVTLGTNPLSVAAPGKNGDSFVLDMATSCVALGKIEMAKRKGVEMPHGWGVDSKGQETLDPEKVLSGGGQLPLGGMELTSGFKGYGLAMMVEVFCGILADAAFGPEIRKWKGDERVANLGQCFVAINPSAFAPGFEDRLQMEGETSVLVAGDPERIHMRKVEQDGGISYHINLMDAMDKLADRLNVAPMPTIKE</sequence>